<dbReference type="Proteomes" id="UP001188597">
    <property type="component" value="Unassembled WGS sequence"/>
</dbReference>
<dbReference type="EMBL" id="JAVXUP010000341">
    <property type="protein sequence ID" value="KAK3030383.1"/>
    <property type="molecule type" value="Genomic_DNA"/>
</dbReference>
<accession>A0AA88WSV5</accession>
<organism evidence="1 2">
    <name type="scientific">Escallonia herrerae</name>
    <dbReference type="NCBI Taxonomy" id="1293975"/>
    <lineage>
        <taxon>Eukaryota</taxon>
        <taxon>Viridiplantae</taxon>
        <taxon>Streptophyta</taxon>
        <taxon>Embryophyta</taxon>
        <taxon>Tracheophyta</taxon>
        <taxon>Spermatophyta</taxon>
        <taxon>Magnoliopsida</taxon>
        <taxon>eudicotyledons</taxon>
        <taxon>Gunneridae</taxon>
        <taxon>Pentapetalae</taxon>
        <taxon>asterids</taxon>
        <taxon>campanulids</taxon>
        <taxon>Escalloniales</taxon>
        <taxon>Escalloniaceae</taxon>
        <taxon>Escallonia</taxon>
    </lineage>
</organism>
<proteinExistence type="predicted"/>
<reference evidence="1" key="1">
    <citation type="submission" date="2022-12" db="EMBL/GenBank/DDBJ databases">
        <title>Draft genome assemblies for two species of Escallonia (Escalloniales).</title>
        <authorList>
            <person name="Chanderbali A."/>
            <person name="Dervinis C."/>
            <person name="Anghel I."/>
            <person name="Soltis D."/>
            <person name="Soltis P."/>
            <person name="Zapata F."/>
        </authorList>
    </citation>
    <scope>NUCLEOTIDE SEQUENCE</scope>
    <source>
        <strain evidence="1">UCBG64.0493</strain>
        <tissue evidence="1">Leaf</tissue>
    </source>
</reference>
<protein>
    <submittedName>
        <fullName evidence="1">Uncharacterized protein</fullName>
    </submittedName>
</protein>
<keyword evidence="2" id="KW-1185">Reference proteome</keyword>
<evidence type="ECO:0000313" key="1">
    <source>
        <dbReference type="EMBL" id="KAK3030383.1"/>
    </source>
</evidence>
<dbReference type="AlphaFoldDB" id="A0AA88WSV5"/>
<name>A0AA88WSV5_9ASTE</name>
<sequence>MWWVVVPWTSRKSLRAESQMDIEEILKAKLATIIEEPEMFEEHGKFAKLLCMKNKNKKVRLKVKMGSRFTPQFSLKRSYVLFMTGFASKGKHQKTTENTEMHAIVTDPNPLEGVVYCFRSIPALI</sequence>
<evidence type="ECO:0000313" key="2">
    <source>
        <dbReference type="Proteomes" id="UP001188597"/>
    </source>
</evidence>
<gene>
    <name evidence="1" type="ORF">RJ639_038911</name>
</gene>
<comment type="caution">
    <text evidence="1">The sequence shown here is derived from an EMBL/GenBank/DDBJ whole genome shotgun (WGS) entry which is preliminary data.</text>
</comment>